<dbReference type="SUPFAM" id="SSF46689">
    <property type="entry name" value="Homeodomain-like"/>
    <property type="match status" value="2"/>
</dbReference>
<protein>
    <submittedName>
        <fullName evidence="5">Transcriptional regulator, AraC family</fullName>
    </submittedName>
</protein>
<dbReference type="Gene3D" id="1.10.10.60">
    <property type="entry name" value="Homeodomain-like"/>
    <property type="match status" value="2"/>
</dbReference>
<dbReference type="PANTHER" id="PTHR43280:SF2">
    <property type="entry name" value="HTH-TYPE TRANSCRIPTIONAL REGULATOR EXSA"/>
    <property type="match status" value="1"/>
</dbReference>
<dbReference type="Proteomes" id="UP000003340">
    <property type="component" value="Unassembled WGS sequence"/>
</dbReference>
<dbReference type="InterPro" id="IPR009057">
    <property type="entry name" value="Homeodomain-like_sf"/>
</dbReference>
<evidence type="ECO:0000256" key="1">
    <source>
        <dbReference type="ARBA" id="ARBA00023015"/>
    </source>
</evidence>
<name>C0EDG6_9FIRM</name>
<gene>
    <name evidence="5" type="ORF">CLOSTMETH_01893</name>
</gene>
<dbReference type="eggNOG" id="COG2207">
    <property type="taxonomic scope" value="Bacteria"/>
</dbReference>
<dbReference type="Pfam" id="PF17853">
    <property type="entry name" value="GGDEF_2"/>
    <property type="match status" value="1"/>
</dbReference>
<dbReference type="Pfam" id="PF12833">
    <property type="entry name" value="HTH_18"/>
    <property type="match status" value="1"/>
</dbReference>
<keyword evidence="2" id="KW-0238">DNA-binding</keyword>
<feature type="domain" description="HTH araC/xylS-type" evidence="4">
    <location>
        <begin position="408"/>
        <end position="507"/>
    </location>
</feature>
<dbReference type="AlphaFoldDB" id="C0EDG6"/>
<dbReference type="PROSITE" id="PS01124">
    <property type="entry name" value="HTH_ARAC_FAMILY_2"/>
    <property type="match status" value="1"/>
</dbReference>
<dbReference type="GO" id="GO:0003700">
    <property type="term" value="F:DNA-binding transcription factor activity"/>
    <property type="evidence" value="ECO:0007669"/>
    <property type="project" value="InterPro"/>
</dbReference>
<reference evidence="5 6" key="2">
    <citation type="submission" date="2009-02" db="EMBL/GenBank/DDBJ databases">
        <title>Draft genome sequence of Clostridium methylpentosum (DSM 5476).</title>
        <authorList>
            <person name="Sudarsanam P."/>
            <person name="Ley R."/>
            <person name="Guruge J."/>
            <person name="Turnbaugh P.J."/>
            <person name="Mahowald M."/>
            <person name="Liep D."/>
            <person name="Gordon J."/>
        </authorList>
    </citation>
    <scope>NUCLEOTIDE SEQUENCE [LARGE SCALE GENOMIC DNA]</scope>
    <source>
        <strain evidence="5 6">DSM 5476</strain>
    </source>
</reference>
<evidence type="ECO:0000256" key="2">
    <source>
        <dbReference type="ARBA" id="ARBA00023125"/>
    </source>
</evidence>
<dbReference type="InterPro" id="IPR041522">
    <property type="entry name" value="CdaR_GGDEF"/>
</dbReference>
<dbReference type="PRINTS" id="PR00032">
    <property type="entry name" value="HTHARAC"/>
</dbReference>
<dbReference type="GO" id="GO:0043565">
    <property type="term" value="F:sequence-specific DNA binding"/>
    <property type="evidence" value="ECO:0007669"/>
    <property type="project" value="InterPro"/>
</dbReference>
<evidence type="ECO:0000259" key="4">
    <source>
        <dbReference type="PROSITE" id="PS01124"/>
    </source>
</evidence>
<evidence type="ECO:0000256" key="3">
    <source>
        <dbReference type="ARBA" id="ARBA00023163"/>
    </source>
</evidence>
<dbReference type="SMART" id="SM00342">
    <property type="entry name" value="HTH_ARAC"/>
    <property type="match status" value="1"/>
</dbReference>
<dbReference type="InterPro" id="IPR020449">
    <property type="entry name" value="Tscrpt_reg_AraC-type_HTH"/>
</dbReference>
<reference evidence="5 6" key="1">
    <citation type="submission" date="2009-01" db="EMBL/GenBank/DDBJ databases">
        <authorList>
            <person name="Fulton L."/>
            <person name="Clifton S."/>
            <person name="Fulton B."/>
            <person name="Xu J."/>
            <person name="Minx P."/>
            <person name="Pepin K.H."/>
            <person name="Johnson M."/>
            <person name="Bhonagiri V."/>
            <person name="Nash W.E."/>
            <person name="Mardis E.R."/>
            <person name="Wilson R.K."/>
        </authorList>
    </citation>
    <scope>NUCLEOTIDE SEQUENCE [LARGE SCALE GENOMIC DNA]</scope>
    <source>
        <strain evidence="5 6">DSM 5476</strain>
    </source>
</reference>
<comment type="caution">
    <text evidence="5">The sequence shown here is derived from an EMBL/GenBank/DDBJ whole genome shotgun (WGS) entry which is preliminary data.</text>
</comment>
<feature type="non-terminal residue" evidence="5">
    <location>
        <position position="517"/>
    </location>
</feature>
<accession>C0EDG6</accession>
<proteinExistence type="predicted"/>
<evidence type="ECO:0000313" key="6">
    <source>
        <dbReference type="Proteomes" id="UP000003340"/>
    </source>
</evidence>
<keyword evidence="1" id="KW-0805">Transcription regulation</keyword>
<keyword evidence="6" id="KW-1185">Reference proteome</keyword>
<sequence>MYRVLVVGDQNSVSYQRKLKEFTEIEKFFQDQAEFRLVLDPKEARKLLFYDQPQILIVRTQFLFQYGIETMLEQNPVLKIILSSNDSTLEHIVSFFNQGICHYIQEPGLAYDYISGIQKAINQLKKQEAQFELKQVKSAEFRNYLRQKELNELVCGSLSEEEGARVLSEHLNSHRLFGAYGIAVFELSENRQISAEELENARQAVFYHLQQSVLQNGILFFNKEKQIVLLLAKESLFSSTDRATARTVAVRRIQQLSLSYHCCIKAGAGSCVESIEQIKLSYQQARQALHLASGFSKTVLVDYTQYGKNVSGLSIPAQLMKLLKNQIQNPSGWADALSQLSAHLNSQPVLSSDHIQYAAFKILSSLDQDNDDLFKQAIGLRTADDLFAMLRELGQSPEDASNSDSLINRVAAYLSQNYPDPSLSLNKAAQSVYVSPSYLSRIFKQKLNLSFTDYLVKLRMEEAKKLCKQKELKTAQIAAKVGYRDASYFTLCFKKYFGMTPGCYRKTYALKTIGMDE</sequence>
<dbReference type="EMBL" id="ACEC01000062">
    <property type="protein sequence ID" value="EEG30452.1"/>
    <property type="molecule type" value="Genomic_DNA"/>
</dbReference>
<evidence type="ECO:0000313" key="5">
    <source>
        <dbReference type="EMBL" id="EEG30452.1"/>
    </source>
</evidence>
<dbReference type="STRING" id="537013.CLOSTMETH_01893"/>
<dbReference type="PANTHER" id="PTHR43280">
    <property type="entry name" value="ARAC-FAMILY TRANSCRIPTIONAL REGULATOR"/>
    <property type="match status" value="1"/>
</dbReference>
<dbReference type="HOGENOM" id="CLU_000445_5_0_9"/>
<keyword evidence="3" id="KW-0804">Transcription</keyword>
<dbReference type="InterPro" id="IPR018060">
    <property type="entry name" value="HTH_AraC"/>
</dbReference>
<organism evidence="5 6">
    <name type="scientific">[Clostridium] methylpentosum DSM 5476</name>
    <dbReference type="NCBI Taxonomy" id="537013"/>
    <lineage>
        <taxon>Bacteria</taxon>
        <taxon>Bacillati</taxon>
        <taxon>Bacillota</taxon>
        <taxon>Clostridia</taxon>
        <taxon>Eubacteriales</taxon>
        <taxon>Oscillospiraceae</taxon>
        <taxon>Oscillospiraceae incertae sedis</taxon>
    </lineage>
</organism>